<organism evidence="2 3">
    <name type="scientific">Pisolithus tinctorius Marx 270</name>
    <dbReference type="NCBI Taxonomy" id="870435"/>
    <lineage>
        <taxon>Eukaryota</taxon>
        <taxon>Fungi</taxon>
        <taxon>Dikarya</taxon>
        <taxon>Basidiomycota</taxon>
        <taxon>Agaricomycotina</taxon>
        <taxon>Agaricomycetes</taxon>
        <taxon>Agaricomycetidae</taxon>
        <taxon>Boletales</taxon>
        <taxon>Sclerodermatineae</taxon>
        <taxon>Pisolithaceae</taxon>
        <taxon>Pisolithus</taxon>
    </lineage>
</organism>
<dbReference type="InParanoid" id="A0A0C3NSR7"/>
<reference evidence="3" key="2">
    <citation type="submission" date="2015-01" db="EMBL/GenBank/DDBJ databases">
        <title>Evolutionary Origins and Diversification of the Mycorrhizal Mutualists.</title>
        <authorList>
            <consortium name="DOE Joint Genome Institute"/>
            <consortium name="Mycorrhizal Genomics Consortium"/>
            <person name="Kohler A."/>
            <person name="Kuo A."/>
            <person name="Nagy L.G."/>
            <person name="Floudas D."/>
            <person name="Copeland A."/>
            <person name="Barry K.W."/>
            <person name="Cichocki N."/>
            <person name="Veneault-Fourrey C."/>
            <person name="LaButti K."/>
            <person name="Lindquist E.A."/>
            <person name="Lipzen A."/>
            <person name="Lundell T."/>
            <person name="Morin E."/>
            <person name="Murat C."/>
            <person name="Riley R."/>
            <person name="Ohm R."/>
            <person name="Sun H."/>
            <person name="Tunlid A."/>
            <person name="Henrissat B."/>
            <person name="Grigoriev I.V."/>
            <person name="Hibbett D.S."/>
            <person name="Martin F."/>
        </authorList>
    </citation>
    <scope>NUCLEOTIDE SEQUENCE [LARGE SCALE GENOMIC DNA]</scope>
    <source>
        <strain evidence="3">Marx 270</strain>
    </source>
</reference>
<evidence type="ECO:0000313" key="2">
    <source>
        <dbReference type="EMBL" id="KIN98540.1"/>
    </source>
</evidence>
<protein>
    <submittedName>
        <fullName evidence="2">Uncharacterized protein</fullName>
    </submittedName>
</protein>
<feature type="compositionally biased region" description="Polar residues" evidence="1">
    <location>
        <begin position="11"/>
        <end position="24"/>
    </location>
</feature>
<evidence type="ECO:0000256" key="1">
    <source>
        <dbReference type="SAM" id="MobiDB-lite"/>
    </source>
</evidence>
<reference evidence="2 3" key="1">
    <citation type="submission" date="2014-04" db="EMBL/GenBank/DDBJ databases">
        <authorList>
            <consortium name="DOE Joint Genome Institute"/>
            <person name="Kuo A."/>
            <person name="Kohler A."/>
            <person name="Costa M.D."/>
            <person name="Nagy L.G."/>
            <person name="Floudas D."/>
            <person name="Copeland A."/>
            <person name="Barry K.W."/>
            <person name="Cichocki N."/>
            <person name="Veneault-Fourrey C."/>
            <person name="LaButti K."/>
            <person name="Lindquist E.A."/>
            <person name="Lipzen A."/>
            <person name="Lundell T."/>
            <person name="Morin E."/>
            <person name="Murat C."/>
            <person name="Sun H."/>
            <person name="Tunlid A."/>
            <person name="Henrissat B."/>
            <person name="Grigoriev I.V."/>
            <person name="Hibbett D.S."/>
            <person name="Martin F."/>
            <person name="Nordberg H.P."/>
            <person name="Cantor M.N."/>
            <person name="Hua S.X."/>
        </authorList>
    </citation>
    <scope>NUCLEOTIDE SEQUENCE [LARGE SCALE GENOMIC DNA]</scope>
    <source>
        <strain evidence="2 3">Marx 270</strain>
    </source>
</reference>
<gene>
    <name evidence="2" type="ORF">M404DRAFT_1005212</name>
</gene>
<dbReference type="EMBL" id="KN832014">
    <property type="protein sequence ID" value="KIN98540.1"/>
    <property type="molecule type" value="Genomic_DNA"/>
</dbReference>
<evidence type="ECO:0000313" key="3">
    <source>
        <dbReference type="Proteomes" id="UP000054217"/>
    </source>
</evidence>
<keyword evidence="3" id="KW-1185">Reference proteome</keyword>
<feature type="region of interest" description="Disordered" evidence="1">
    <location>
        <begin position="1"/>
        <end position="24"/>
    </location>
</feature>
<name>A0A0C3NSR7_PISTI</name>
<dbReference type="HOGENOM" id="CLU_2850681_0_0_1"/>
<accession>A0A0C3NSR7</accession>
<dbReference type="Proteomes" id="UP000054217">
    <property type="component" value="Unassembled WGS sequence"/>
</dbReference>
<sequence length="65" mass="7305">MLLNPHIVHAQNDQTMEPGQSPSRAQITSVCRTDSEDMAQLASKRATRRVTFNHGPLLVHEVVKR</sequence>
<dbReference type="AlphaFoldDB" id="A0A0C3NSR7"/>
<proteinExistence type="predicted"/>